<dbReference type="SUPFAM" id="SSF88713">
    <property type="entry name" value="Glycoside hydrolase/deacetylase"/>
    <property type="match status" value="1"/>
</dbReference>
<dbReference type="InterPro" id="IPR011330">
    <property type="entry name" value="Glyco_hydro/deAcase_b/a-brl"/>
</dbReference>
<keyword evidence="3" id="KW-0378">Hydrolase</keyword>
<dbReference type="PANTHER" id="PTHR31609:SF1">
    <property type="entry name" value="CARBOHYDRATE DEACETYLASE"/>
    <property type="match status" value="1"/>
</dbReference>
<evidence type="ECO:0000256" key="4">
    <source>
        <dbReference type="ARBA" id="ARBA00022842"/>
    </source>
</evidence>
<evidence type="ECO:0000313" key="7">
    <source>
        <dbReference type="Proteomes" id="UP001597362"/>
    </source>
</evidence>
<evidence type="ECO:0000313" key="6">
    <source>
        <dbReference type="EMBL" id="MFD2117807.1"/>
    </source>
</evidence>
<protein>
    <submittedName>
        <fullName evidence="6">Polysaccharide deacetylase family protein</fullName>
    </submittedName>
</protein>
<evidence type="ECO:0000256" key="5">
    <source>
        <dbReference type="ARBA" id="ARBA00023277"/>
    </source>
</evidence>
<comment type="caution">
    <text evidence="6">The sequence shown here is derived from an EMBL/GenBank/DDBJ whole genome shotgun (WGS) entry which is preliminary data.</text>
</comment>
<dbReference type="PANTHER" id="PTHR31609">
    <property type="entry name" value="YDJC DEACETYLASE FAMILY MEMBER"/>
    <property type="match status" value="1"/>
</dbReference>
<keyword evidence="4" id="KW-0460">Magnesium</keyword>
<name>A0ABW4YQF2_9BACL</name>
<dbReference type="RefSeq" id="WP_377775105.1">
    <property type="nucleotide sequence ID" value="NZ_JBHUHO010000047.1"/>
</dbReference>
<keyword evidence="5" id="KW-0119">Carbohydrate metabolism</keyword>
<sequence length="305" mass="34492">MNLAERLGYDVDAKLLLVNGDDYGLCNAVNSAVQSLLEQEAISSATIMMPCGWAPQAALWSAQHPQYDVGIHLTFTSEWDHYKWGPVTTTGSTDSLVTPMGYFPKTCEAFETDATEAQVRIEIVSQIERALQLGMKPTHADNHMGSLYGLATGRTFLPLVLEICATYGLPFRMPRYVLEQDGQIAGIEHAEQAAQIAEVADKLGVIIPDYLIGLPFHKQVGETYDSWKQQLMQVLRYLHSGVSELIIHPAYDTEELQAFHFEPEKRSWEYHIFLDEEVQQTLKQQNIHLIRWRQLQQLQQGNSSK</sequence>
<organism evidence="6 7">
    <name type="scientific">Paenibacillus yanchengensis</name>
    <dbReference type="NCBI Taxonomy" id="2035833"/>
    <lineage>
        <taxon>Bacteria</taxon>
        <taxon>Bacillati</taxon>
        <taxon>Bacillota</taxon>
        <taxon>Bacilli</taxon>
        <taxon>Bacillales</taxon>
        <taxon>Paenibacillaceae</taxon>
        <taxon>Paenibacillus</taxon>
    </lineage>
</organism>
<evidence type="ECO:0000256" key="2">
    <source>
        <dbReference type="ARBA" id="ARBA00022723"/>
    </source>
</evidence>
<dbReference type="Gene3D" id="3.20.20.370">
    <property type="entry name" value="Glycoside hydrolase/deacetylase"/>
    <property type="match status" value="1"/>
</dbReference>
<dbReference type="CDD" id="cd10802">
    <property type="entry name" value="YdjC_TTHB029_like"/>
    <property type="match status" value="1"/>
</dbReference>
<comment type="cofactor">
    <cofactor evidence="1">
        <name>Mg(2+)</name>
        <dbReference type="ChEBI" id="CHEBI:18420"/>
    </cofactor>
</comment>
<dbReference type="EMBL" id="JBHUHO010000047">
    <property type="protein sequence ID" value="MFD2117807.1"/>
    <property type="molecule type" value="Genomic_DNA"/>
</dbReference>
<proteinExistence type="predicted"/>
<dbReference type="Proteomes" id="UP001597362">
    <property type="component" value="Unassembled WGS sequence"/>
</dbReference>
<dbReference type="InterPro" id="IPR006879">
    <property type="entry name" value="YdjC-like"/>
</dbReference>
<reference evidence="7" key="1">
    <citation type="journal article" date="2019" name="Int. J. Syst. Evol. Microbiol.">
        <title>The Global Catalogue of Microorganisms (GCM) 10K type strain sequencing project: providing services to taxonomists for standard genome sequencing and annotation.</title>
        <authorList>
            <consortium name="The Broad Institute Genomics Platform"/>
            <consortium name="The Broad Institute Genome Sequencing Center for Infectious Disease"/>
            <person name="Wu L."/>
            <person name="Ma J."/>
        </authorList>
    </citation>
    <scope>NUCLEOTIDE SEQUENCE [LARGE SCALE GENOMIC DNA]</scope>
    <source>
        <strain evidence="7">GH52</strain>
    </source>
</reference>
<keyword evidence="2" id="KW-0479">Metal-binding</keyword>
<keyword evidence="7" id="KW-1185">Reference proteome</keyword>
<evidence type="ECO:0000256" key="3">
    <source>
        <dbReference type="ARBA" id="ARBA00022801"/>
    </source>
</evidence>
<evidence type="ECO:0000256" key="1">
    <source>
        <dbReference type="ARBA" id="ARBA00001946"/>
    </source>
</evidence>
<gene>
    <name evidence="6" type="ORF">ACFSJH_18915</name>
</gene>
<dbReference type="Pfam" id="PF04794">
    <property type="entry name" value="YdjC"/>
    <property type="match status" value="1"/>
</dbReference>
<accession>A0ABW4YQF2</accession>